<keyword evidence="3" id="KW-1185">Reference proteome</keyword>
<proteinExistence type="predicted"/>
<reference evidence="2 3" key="1">
    <citation type="submission" date="2016-03" db="EMBL/GenBank/DDBJ databases">
        <title>Whole genome sequencing of Grifola frondosa 9006-11.</title>
        <authorList>
            <person name="Min B."/>
            <person name="Park H."/>
            <person name="Kim J.-G."/>
            <person name="Cho H."/>
            <person name="Oh Y.-L."/>
            <person name="Kong W.-S."/>
            <person name="Choi I.-G."/>
        </authorList>
    </citation>
    <scope>NUCLEOTIDE SEQUENCE [LARGE SCALE GENOMIC DNA]</scope>
    <source>
        <strain evidence="2 3">9006-11</strain>
    </source>
</reference>
<organism evidence="2 3">
    <name type="scientific">Grifola frondosa</name>
    <name type="common">Maitake</name>
    <name type="synonym">Polyporus frondosus</name>
    <dbReference type="NCBI Taxonomy" id="5627"/>
    <lineage>
        <taxon>Eukaryota</taxon>
        <taxon>Fungi</taxon>
        <taxon>Dikarya</taxon>
        <taxon>Basidiomycota</taxon>
        <taxon>Agaricomycotina</taxon>
        <taxon>Agaricomycetes</taxon>
        <taxon>Polyporales</taxon>
        <taxon>Grifolaceae</taxon>
        <taxon>Grifola</taxon>
    </lineage>
</organism>
<gene>
    <name evidence="2" type="ORF">A0H81_07089</name>
</gene>
<name>A0A1C7M7R3_GRIFR</name>
<dbReference type="OrthoDB" id="1711508at2759"/>
<dbReference type="EMBL" id="LUGG01000007">
    <property type="protein sequence ID" value="OBZ72868.1"/>
    <property type="molecule type" value="Genomic_DNA"/>
</dbReference>
<feature type="region of interest" description="Disordered" evidence="1">
    <location>
        <begin position="231"/>
        <end position="300"/>
    </location>
</feature>
<accession>A0A1C7M7R3</accession>
<dbReference type="AlphaFoldDB" id="A0A1C7M7R3"/>
<feature type="compositionally biased region" description="Basic residues" evidence="1">
    <location>
        <begin position="291"/>
        <end position="300"/>
    </location>
</feature>
<dbReference type="Gene3D" id="3.40.50.1000">
    <property type="entry name" value="HAD superfamily/HAD-like"/>
    <property type="match status" value="1"/>
</dbReference>
<dbReference type="Proteomes" id="UP000092993">
    <property type="component" value="Unassembled WGS sequence"/>
</dbReference>
<dbReference type="STRING" id="5627.A0A1C7M7R3"/>
<protein>
    <submittedName>
        <fullName evidence="2">Uncharacterized protein</fullName>
    </submittedName>
</protein>
<feature type="compositionally biased region" description="Low complexity" evidence="1">
    <location>
        <begin position="231"/>
        <end position="240"/>
    </location>
</feature>
<feature type="compositionally biased region" description="Low complexity" evidence="1">
    <location>
        <begin position="163"/>
        <end position="177"/>
    </location>
</feature>
<feature type="region of interest" description="Disordered" evidence="1">
    <location>
        <begin position="162"/>
        <end position="214"/>
    </location>
</feature>
<evidence type="ECO:0000313" key="2">
    <source>
        <dbReference type="EMBL" id="OBZ72868.1"/>
    </source>
</evidence>
<comment type="caution">
    <text evidence="2">The sequence shown here is derived from an EMBL/GenBank/DDBJ whole genome shotgun (WGS) entry which is preliminary data.</text>
</comment>
<feature type="region of interest" description="Disordered" evidence="1">
    <location>
        <begin position="76"/>
        <end position="99"/>
    </location>
</feature>
<evidence type="ECO:0000256" key="1">
    <source>
        <dbReference type="SAM" id="MobiDB-lite"/>
    </source>
</evidence>
<dbReference type="InterPro" id="IPR023214">
    <property type="entry name" value="HAD_sf"/>
</dbReference>
<sequence>MAAAPAPRVSAPVYAGVQVLSLRAADQGVAGRHGVVFCTAPQCIRYGEEVFPGGQEASRGSVGEDTLGLSEGDYHLKVQRTPPSSPPRPSDSHIGAEDGLTPQAHSALTTLLLDDSSHKAELQPYNHVCVGEYSGALRMKDLQSFQQESEWRVAQHALEQRLAEAPTESAEESALAADSGTEAVPGMKKRKRKERGCGSARRSSNRSGGRSYRLHMTRPCSRSWACCTRSSTSRTSRRGSAQGAVGPGWRTGPYPPVASGSKAPAQSEDTQRASPEGSDLSIEKDATQPTKTKKRKKKAKAGCGYWRGWSGASDESGQRRGVTRVGCDCTEERGARGRERVPAAVV</sequence>
<feature type="compositionally biased region" description="Low complexity" evidence="1">
    <location>
        <begin position="197"/>
        <end position="211"/>
    </location>
</feature>
<evidence type="ECO:0000313" key="3">
    <source>
        <dbReference type="Proteomes" id="UP000092993"/>
    </source>
</evidence>